<accession>A0A5B9WF26</accession>
<reference evidence="1 2" key="1">
    <citation type="submission" date="2019-08" db="EMBL/GenBank/DDBJ databases">
        <title>Deep-cultivation of Planctomycetes and their phenomic and genomic characterization uncovers novel biology.</title>
        <authorList>
            <person name="Wiegand S."/>
            <person name="Jogler M."/>
            <person name="Boedeker C."/>
            <person name="Pinto D."/>
            <person name="Vollmers J."/>
            <person name="Rivas-Marin E."/>
            <person name="Kohn T."/>
            <person name="Peeters S.H."/>
            <person name="Heuer A."/>
            <person name="Rast P."/>
            <person name="Oberbeckmann S."/>
            <person name="Bunk B."/>
            <person name="Jeske O."/>
            <person name="Meyerdierks A."/>
            <person name="Storesund J.E."/>
            <person name="Kallscheuer N."/>
            <person name="Luecker S."/>
            <person name="Lage O.M."/>
            <person name="Pohl T."/>
            <person name="Merkel B.J."/>
            <person name="Hornburger P."/>
            <person name="Mueller R.-W."/>
            <person name="Bruemmer F."/>
            <person name="Labrenz M."/>
            <person name="Spormann A.M."/>
            <person name="Op den Camp H."/>
            <person name="Overmann J."/>
            <person name="Amann R."/>
            <person name="Jetten M.S.M."/>
            <person name="Mascher T."/>
            <person name="Medema M.H."/>
            <person name="Devos D.P."/>
            <person name="Kaster A.-K."/>
            <person name="Ovreas L."/>
            <person name="Rohde M."/>
            <person name="Galperin M.Y."/>
            <person name="Jogler C."/>
        </authorList>
    </citation>
    <scope>NUCLEOTIDE SEQUENCE [LARGE SCALE GENOMIC DNA]</scope>
    <source>
        <strain evidence="1 2">OJF2</strain>
        <plasmid evidence="2">pojf2_1</plasmid>
    </source>
</reference>
<dbReference type="AlphaFoldDB" id="A0A5B9WF26"/>
<geneLocation type="plasmid" evidence="2">
    <name>pojf2_1</name>
</geneLocation>
<sequence>MAAADAIVRGDHRDVLRYTDDARMAIGVAETRTDRGEVMCEGEDGRPLARAVFPGGRRLGRYQGAD</sequence>
<dbReference type="KEGG" id="agv:OJF2_78610"/>
<dbReference type="RefSeq" id="WP_148599135.1">
    <property type="nucleotide sequence ID" value="NZ_CP042998.1"/>
</dbReference>
<gene>
    <name evidence="1" type="ORF">OJF2_78610</name>
</gene>
<protein>
    <submittedName>
        <fullName evidence="1">Uncharacterized protein</fullName>
    </submittedName>
</protein>
<dbReference type="EMBL" id="CP042998">
    <property type="protein sequence ID" value="QEH39246.1"/>
    <property type="molecule type" value="Genomic_DNA"/>
</dbReference>
<keyword evidence="2" id="KW-1185">Reference proteome</keyword>
<evidence type="ECO:0000313" key="2">
    <source>
        <dbReference type="Proteomes" id="UP000324233"/>
    </source>
</evidence>
<dbReference type="Proteomes" id="UP000324233">
    <property type="component" value="Plasmid pOJF2_1"/>
</dbReference>
<organism evidence="1 2">
    <name type="scientific">Aquisphaera giovannonii</name>
    <dbReference type="NCBI Taxonomy" id="406548"/>
    <lineage>
        <taxon>Bacteria</taxon>
        <taxon>Pseudomonadati</taxon>
        <taxon>Planctomycetota</taxon>
        <taxon>Planctomycetia</taxon>
        <taxon>Isosphaerales</taxon>
        <taxon>Isosphaeraceae</taxon>
        <taxon>Aquisphaera</taxon>
    </lineage>
</organism>
<name>A0A5B9WF26_9BACT</name>
<keyword evidence="1" id="KW-0614">Plasmid</keyword>
<proteinExistence type="predicted"/>
<evidence type="ECO:0000313" key="1">
    <source>
        <dbReference type="EMBL" id="QEH39246.1"/>
    </source>
</evidence>